<dbReference type="EMBL" id="ML005531">
    <property type="protein sequence ID" value="RKP18199.1"/>
    <property type="molecule type" value="Genomic_DNA"/>
</dbReference>
<evidence type="ECO:0000313" key="1">
    <source>
        <dbReference type="EMBL" id="RKP18199.1"/>
    </source>
</evidence>
<organism evidence="1 2">
    <name type="scientific">Rozella allomycis (strain CSF55)</name>
    <dbReference type="NCBI Taxonomy" id="988480"/>
    <lineage>
        <taxon>Eukaryota</taxon>
        <taxon>Fungi</taxon>
        <taxon>Fungi incertae sedis</taxon>
        <taxon>Cryptomycota</taxon>
        <taxon>Cryptomycota incertae sedis</taxon>
        <taxon>Rozella</taxon>
    </lineage>
</organism>
<protein>
    <submittedName>
        <fullName evidence="1">Uncharacterized protein</fullName>
    </submittedName>
</protein>
<reference evidence="2" key="1">
    <citation type="journal article" date="2018" name="Nat. Microbiol.">
        <title>Leveraging single-cell genomics to expand the fungal tree of life.</title>
        <authorList>
            <person name="Ahrendt S.R."/>
            <person name="Quandt C.A."/>
            <person name="Ciobanu D."/>
            <person name="Clum A."/>
            <person name="Salamov A."/>
            <person name="Andreopoulos B."/>
            <person name="Cheng J.F."/>
            <person name="Woyke T."/>
            <person name="Pelin A."/>
            <person name="Henrissat B."/>
            <person name="Reynolds N.K."/>
            <person name="Benny G.L."/>
            <person name="Smith M.E."/>
            <person name="James T.Y."/>
            <person name="Grigoriev I.V."/>
        </authorList>
    </citation>
    <scope>NUCLEOTIDE SEQUENCE [LARGE SCALE GENOMIC DNA]</scope>
    <source>
        <strain evidence="2">CSF55</strain>
    </source>
</reference>
<dbReference type="Proteomes" id="UP000281549">
    <property type="component" value="Unassembled WGS sequence"/>
</dbReference>
<accession>A0A4V1IZI7</accession>
<proteinExistence type="predicted"/>
<gene>
    <name evidence="1" type="ORF">ROZALSC1DRAFT_23461</name>
</gene>
<sequence length="141" mass="16323">MFEGKNFGLKRELPIDELAQNHVILTGNIDTEFRYTPFENVNKQVRQNETVRFLLGLKPGDNIKGRLLSEDSKMYKVGIGGIIATLERANIDWNKMPKSMDDVDAHDLRDFYIMSCERRISREGINVKLTMFPPFISKNEK</sequence>
<name>A0A4V1IZI7_ROZAC</name>
<dbReference type="AlphaFoldDB" id="A0A4V1IZI7"/>
<evidence type="ECO:0000313" key="2">
    <source>
        <dbReference type="Proteomes" id="UP000281549"/>
    </source>
</evidence>